<protein>
    <submittedName>
        <fullName evidence="1">Uncharacterized protein</fullName>
    </submittedName>
</protein>
<accession>A0A7Z0ABI6</accession>
<dbReference type="Proteomes" id="UP000539111">
    <property type="component" value="Unassembled WGS sequence"/>
</dbReference>
<name>A0A7Z0ABI6_9MICO</name>
<reference evidence="1 2" key="1">
    <citation type="submission" date="2020-07" db="EMBL/GenBank/DDBJ databases">
        <title>Sequencing the genomes of 1000 actinobacteria strains.</title>
        <authorList>
            <person name="Klenk H.-P."/>
        </authorList>
    </citation>
    <scope>NUCLEOTIDE SEQUENCE [LARGE SCALE GENOMIC DNA]</scope>
    <source>
        <strain evidence="1 2">DSM 26341</strain>
    </source>
</reference>
<organism evidence="1 2">
    <name type="scientific">Spelaeicoccus albus</name>
    <dbReference type="NCBI Taxonomy" id="1280376"/>
    <lineage>
        <taxon>Bacteria</taxon>
        <taxon>Bacillati</taxon>
        <taxon>Actinomycetota</taxon>
        <taxon>Actinomycetes</taxon>
        <taxon>Micrococcales</taxon>
        <taxon>Brevibacteriaceae</taxon>
        <taxon>Spelaeicoccus</taxon>
    </lineage>
</organism>
<gene>
    <name evidence="1" type="ORF">BJY26_001121</name>
</gene>
<keyword evidence="2" id="KW-1185">Reference proteome</keyword>
<proteinExistence type="predicted"/>
<sequence length="228" mass="24199">MTNDIRHERRALLVQKALHESHTRAFLEGNADRVSGFVLPAADAMSANTPAKLFEAHGLGFAGSPWSPDAEYLDVVRFAAPPSLYLHRAVGGNDAAAAAKMGGDFIERLPFSGNGFATWPGGGMAPLSFLDEVRLPSGAELWRIARSGDQNLIGVYQDVGAGWARLDGGPAPTRDVPSSLLGWTAVWQGVTFCADEVKDGIALASPGEPPAKYPGFGMTGRGLWRRVA</sequence>
<dbReference type="AlphaFoldDB" id="A0A7Z0ABI6"/>
<evidence type="ECO:0000313" key="2">
    <source>
        <dbReference type="Proteomes" id="UP000539111"/>
    </source>
</evidence>
<dbReference type="EMBL" id="JACBZP010000001">
    <property type="protein sequence ID" value="NYI66815.1"/>
    <property type="molecule type" value="Genomic_DNA"/>
</dbReference>
<evidence type="ECO:0000313" key="1">
    <source>
        <dbReference type="EMBL" id="NYI66815.1"/>
    </source>
</evidence>
<comment type="caution">
    <text evidence="1">The sequence shown here is derived from an EMBL/GenBank/DDBJ whole genome shotgun (WGS) entry which is preliminary data.</text>
</comment>
<dbReference type="RefSeq" id="WP_179426416.1">
    <property type="nucleotide sequence ID" value="NZ_JACBZP010000001.1"/>
</dbReference>